<dbReference type="Proteomes" id="UP000007015">
    <property type="component" value="Chromosome 10"/>
</dbReference>
<evidence type="ECO:0000313" key="1">
    <source>
        <dbReference type="EMBL" id="EAY78199.1"/>
    </source>
</evidence>
<protein>
    <submittedName>
        <fullName evidence="1">Uncharacterized protein</fullName>
    </submittedName>
</protein>
<evidence type="ECO:0000313" key="2">
    <source>
        <dbReference type="Proteomes" id="UP000007015"/>
    </source>
</evidence>
<dbReference type="Gramene" id="BGIOSGA032065-TA">
    <property type="protein sequence ID" value="BGIOSGA032065-PA"/>
    <property type="gene ID" value="BGIOSGA032065"/>
</dbReference>
<organism evidence="1 2">
    <name type="scientific">Oryza sativa subsp. indica</name>
    <name type="common">Rice</name>
    <dbReference type="NCBI Taxonomy" id="39946"/>
    <lineage>
        <taxon>Eukaryota</taxon>
        <taxon>Viridiplantae</taxon>
        <taxon>Streptophyta</taxon>
        <taxon>Embryophyta</taxon>
        <taxon>Tracheophyta</taxon>
        <taxon>Spermatophyta</taxon>
        <taxon>Magnoliopsida</taxon>
        <taxon>Liliopsida</taxon>
        <taxon>Poales</taxon>
        <taxon>Poaceae</taxon>
        <taxon>BOP clade</taxon>
        <taxon>Oryzoideae</taxon>
        <taxon>Oryzeae</taxon>
        <taxon>Oryzinae</taxon>
        <taxon>Oryza</taxon>
        <taxon>Oryza sativa</taxon>
    </lineage>
</organism>
<keyword evidence="2" id="KW-1185">Reference proteome</keyword>
<accession>A2Z6G5</accession>
<dbReference type="AlphaFoldDB" id="A2Z6G5"/>
<sequence>MACLPLALFPRPEPTTLLSVDSIRLAIIPSEHGQLADPTSFFDAVDAKMGVAVEQLFDRLERRPDAIVANTYLT</sequence>
<dbReference type="EMBL" id="CM000135">
    <property type="protein sequence ID" value="EAY78199.1"/>
    <property type="molecule type" value="Genomic_DNA"/>
</dbReference>
<gene>
    <name evidence="1" type="ORF">OsI_33246</name>
</gene>
<reference evidence="1 2" key="1">
    <citation type="journal article" date="2005" name="PLoS Biol.">
        <title>The genomes of Oryza sativa: a history of duplications.</title>
        <authorList>
            <person name="Yu J."/>
            <person name="Wang J."/>
            <person name="Lin W."/>
            <person name="Li S."/>
            <person name="Li H."/>
            <person name="Zhou J."/>
            <person name="Ni P."/>
            <person name="Dong W."/>
            <person name="Hu S."/>
            <person name="Zeng C."/>
            <person name="Zhang J."/>
            <person name="Zhang Y."/>
            <person name="Li R."/>
            <person name="Xu Z."/>
            <person name="Li S."/>
            <person name="Li X."/>
            <person name="Zheng H."/>
            <person name="Cong L."/>
            <person name="Lin L."/>
            <person name="Yin J."/>
            <person name="Geng J."/>
            <person name="Li G."/>
            <person name="Shi J."/>
            <person name="Liu J."/>
            <person name="Lv H."/>
            <person name="Li J."/>
            <person name="Wang J."/>
            <person name="Deng Y."/>
            <person name="Ran L."/>
            <person name="Shi X."/>
            <person name="Wang X."/>
            <person name="Wu Q."/>
            <person name="Li C."/>
            <person name="Ren X."/>
            <person name="Wang J."/>
            <person name="Wang X."/>
            <person name="Li D."/>
            <person name="Liu D."/>
            <person name="Zhang X."/>
            <person name="Ji Z."/>
            <person name="Zhao W."/>
            <person name="Sun Y."/>
            <person name="Zhang Z."/>
            <person name="Bao J."/>
            <person name="Han Y."/>
            <person name="Dong L."/>
            <person name="Ji J."/>
            <person name="Chen P."/>
            <person name="Wu S."/>
            <person name="Liu J."/>
            <person name="Xiao Y."/>
            <person name="Bu D."/>
            <person name="Tan J."/>
            <person name="Yang L."/>
            <person name="Ye C."/>
            <person name="Zhang J."/>
            <person name="Xu J."/>
            <person name="Zhou Y."/>
            <person name="Yu Y."/>
            <person name="Zhang B."/>
            <person name="Zhuang S."/>
            <person name="Wei H."/>
            <person name="Liu B."/>
            <person name="Lei M."/>
            <person name="Yu H."/>
            <person name="Li Y."/>
            <person name="Xu H."/>
            <person name="Wei S."/>
            <person name="He X."/>
            <person name="Fang L."/>
            <person name="Zhang Z."/>
            <person name="Zhang Y."/>
            <person name="Huang X."/>
            <person name="Su Z."/>
            <person name="Tong W."/>
            <person name="Li J."/>
            <person name="Tong Z."/>
            <person name="Li S."/>
            <person name="Ye J."/>
            <person name="Wang L."/>
            <person name="Fang L."/>
            <person name="Lei T."/>
            <person name="Chen C."/>
            <person name="Chen H."/>
            <person name="Xu Z."/>
            <person name="Li H."/>
            <person name="Huang H."/>
            <person name="Zhang F."/>
            <person name="Xu H."/>
            <person name="Li N."/>
            <person name="Zhao C."/>
            <person name="Li S."/>
            <person name="Dong L."/>
            <person name="Huang Y."/>
            <person name="Li L."/>
            <person name="Xi Y."/>
            <person name="Qi Q."/>
            <person name="Li W."/>
            <person name="Zhang B."/>
            <person name="Hu W."/>
            <person name="Zhang Y."/>
            <person name="Tian X."/>
            <person name="Jiao Y."/>
            <person name="Liang X."/>
            <person name="Jin J."/>
            <person name="Gao L."/>
            <person name="Zheng W."/>
            <person name="Hao B."/>
            <person name="Liu S."/>
            <person name="Wang W."/>
            <person name="Yuan L."/>
            <person name="Cao M."/>
            <person name="McDermott J."/>
            <person name="Samudrala R."/>
            <person name="Wang J."/>
            <person name="Wong G.K."/>
            <person name="Yang H."/>
        </authorList>
    </citation>
    <scope>NUCLEOTIDE SEQUENCE [LARGE SCALE GENOMIC DNA]</scope>
    <source>
        <strain evidence="2">cv. 93-11</strain>
    </source>
</reference>
<name>A2Z6G5_ORYSI</name>
<proteinExistence type="predicted"/>
<dbReference type="HOGENOM" id="CLU_2692140_0_0_1"/>